<feature type="signal peptide" evidence="6">
    <location>
        <begin position="1"/>
        <end position="21"/>
    </location>
</feature>
<dbReference type="Gene3D" id="3.30.560.10">
    <property type="entry name" value="Glucose Oxidase, domain 3"/>
    <property type="match status" value="1"/>
</dbReference>
<comment type="similarity">
    <text evidence="1 5">Belongs to the GMC oxidoreductase family.</text>
</comment>
<feature type="active site" description="Proton donor" evidence="3">
    <location>
        <position position="545"/>
    </location>
</feature>
<feature type="binding site" evidence="4">
    <location>
        <begin position="590"/>
        <end position="591"/>
    </location>
    <ligand>
        <name>FAD</name>
        <dbReference type="ChEBI" id="CHEBI:57692"/>
    </ligand>
</feature>
<dbReference type="InterPro" id="IPR000172">
    <property type="entry name" value="GMC_OxRdtase_N"/>
</dbReference>
<dbReference type="SUPFAM" id="SSF51905">
    <property type="entry name" value="FAD/NAD(P)-binding domain"/>
    <property type="match status" value="1"/>
</dbReference>
<keyword evidence="6" id="KW-0732">Signal</keyword>
<dbReference type="Pfam" id="PF00732">
    <property type="entry name" value="GMC_oxred_N"/>
    <property type="match status" value="1"/>
</dbReference>
<proteinExistence type="inferred from homology"/>
<dbReference type="InterPro" id="IPR036188">
    <property type="entry name" value="FAD/NAD-bd_sf"/>
</dbReference>
<reference evidence="8 11" key="2">
    <citation type="journal article" date="2019" name="bioRxiv">
        <title>Genomics, evolutionary history and diagnostics of the Alternaria alternata species group including apple and Asian pear pathotypes.</title>
        <authorList>
            <person name="Armitage A.D."/>
            <person name="Cockerton H.M."/>
            <person name="Sreenivasaprasad S."/>
            <person name="Woodhall J.W."/>
            <person name="Lane C.R."/>
            <person name="Harrison R.J."/>
            <person name="Clarkson J.P."/>
        </authorList>
    </citation>
    <scope>NUCLEOTIDE SEQUENCE</scope>
    <source>
        <strain evidence="8">FERA 1164</strain>
        <strain evidence="11">FERA 635</strain>
    </source>
</reference>
<dbReference type="PIRSF" id="PIRSF000137">
    <property type="entry name" value="Alcohol_oxidase"/>
    <property type="match status" value="1"/>
</dbReference>
<dbReference type="Proteomes" id="UP000293195">
    <property type="component" value="Unassembled WGS sequence"/>
</dbReference>
<keyword evidence="2" id="KW-0325">Glycoprotein</keyword>
<dbReference type="InterPro" id="IPR007867">
    <property type="entry name" value="GMC_OxRtase_C"/>
</dbReference>
<dbReference type="PANTHER" id="PTHR11552:SF138">
    <property type="entry name" value="DEHYDROGENASE PKFF-RELATED"/>
    <property type="match status" value="1"/>
</dbReference>
<sequence>MVKRLQFIGVALCSLVIETYAQKREIFEGVSANATYDYVVVGGGTAGLAIASRLSEFASVAVLEAGGRYEQDNGNQSVVPYYGLIMPVLGTSEAYPPQSLIDWDLLSTAQSAAGNRRIHYAQGKTLGGSSAINTMAYHRATAGSYQRWADLVEDQSYTYDKVLPYFKKSATVTPPDLAKRNAPNATVRYNDSAFDNALQGPLQVSWANWVDPAQSWLVRALQGVGQKLSVVGFSSGSLNGGAWVPTTIDPKHATRSTSKSSYLDEMEGKPMLRLTIYLHSQASRVIFDKDKNAIGVAVLLEGDEHMISARKEVILSAGVFHSPQLLMLSGVGPAATLSDHAIPVVADLPGVGQNLWDQVFFNVLRSITVPSTGAYLSTSTQQAIALEQYSTNASGPYSSAGGYLSFEKLPLNYRANSSSRTEAALSGFPSDWPEIEYIASGFPSWDPDFPTIGAISGTLLTPSSRGNVTIRSASILDQPIIDLGWLTDPADEEVMVAALKRVREAWDSPALVGIIAGPEIAPGPNVNTTADILNFIKQNAQPIWHASSTCSMGKTPGRGAVVDSRANVFGVHGLRVVDISVFPFSLPGHPQASVYMFAEKIADEISKKKRSLLGG</sequence>
<reference evidence="8" key="1">
    <citation type="submission" date="2017-10" db="EMBL/GenBank/DDBJ databases">
        <authorList>
            <person name="Armitage A.D."/>
            <person name="Barbara D.J."/>
            <person name="Woodhall J.W."/>
            <person name="Sreenivasaprasad S."/>
            <person name="Lane C.R."/>
            <person name="Clarkson J.P."/>
            <person name="Harrison R.J."/>
        </authorList>
    </citation>
    <scope>NUCLEOTIDE SEQUENCE</scope>
    <source>
        <strain evidence="8">FERA 1164</strain>
        <strain evidence="9">FERA 635</strain>
    </source>
</reference>
<evidence type="ECO:0000256" key="1">
    <source>
        <dbReference type="ARBA" id="ARBA00010790"/>
    </source>
</evidence>
<evidence type="ECO:0000313" key="10">
    <source>
        <dbReference type="Proteomes" id="UP000292340"/>
    </source>
</evidence>
<evidence type="ECO:0000259" key="7">
    <source>
        <dbReference type="PROSITE" id="PS00623"/>
    </source>
</evidence>
<evidence type="ECO:0000256" key="2">
    <source>
        <dbReference type="ARBA" id="ARBA00023180"/>
    </source>
</evidence>
<evidence type="ECO:0000313" key="11">
    <source>
        <dbReference type="Proteomes" id="UP000293195"/>
    </source>
</evidence>
<dbReference type="GO" id="GO:0016614">
    <property type="term" value="F:oxidoreductase activity, acting on CH-OH group of donors"/>
    <property type="evidence" value="ECO:0007669"/>
    <property type="project" value="InterPro"/>
</dbReference>
<dbReference type="PROSITE" id="PS00623">
    <property type="entry name" value="GMC_OXRED_1"/>
    <property type="match status" value="1"/>
</dbReference>
<feature type="active site" description="Proton acceptor" evidence="3">
    <location>
        <position position="589"/>
    </location>
</feature>
<evidence type="ECO:0000256" key="3">
    <source>
        <dbReference type="PIRSR" id="PIRSR000137-1"/>
    </source>
</evidence>
<dbReference type="GO" id="GO:0050660">
    <property type="term" value="F:flavin adenine dinucleotide binding"/>
    <property type="evidence" value="ECO:0007669"/>
    <property type="project" value="InterPro"/>
</dbReference>
<dbReference type="InterPro" id="IPR012132">
    <property type="entry name" value="GMC_OxRdtase"/>
</dbReference>
<protein>
    <submittedName>
        <fullName evidence="8">Versicolorin B synthase</fullName>
    </submittedName>
</protein>
<feature type="binding site" evidence="4">
    <location>
        <begin position="544"/>
        <end position="545"/>
    </location>
    <ligand>
        <name>FAD</name>
        <dbReference type="ChEBI" id="CHEBI:57692"/>
    </ligand>
</feature>
<dbReference type="EMBL" id="PDXB01000085">
    <property type="protein sequence ID" value="RYN16000.1"/>
    <property type="molecule type" value="Genomic_DNA"/>
</dbReference>
<gene>
    <name evidence="8" type="ORF">AA0115_g12630</name>
    <name evidence="9" type="ORF">AA0119_g12567</name>
</gene>
<evidence type="ECO:0000256" key="6">
    <source>
        <dbReference type="SAM" id="SignalP"/>
    </source>
</evidence>
<keyword evidence="4 5" id="KW-0274">FAD</keyword>
<dbReference type="Gene3D" id="3.50.50.60">
    <property type="entry name" value="FAD/NAD(P)-binding domain"/>
    <property type="match status" value="1"/>
</dbReference>
<dbReference type="Pfam" id="PF05199">
    <property type="entry name" value="GMC_oxred_C"/>
    <property type="match status" value="1"/>
</dbReference>
<keyword evidence="11" id="KW-1185">Reference proteome</keyword>
<evidence type="ECO:0000256" key="5">
    <source>
        <dbReference type="RuleBase" id="RU003968"/>
    </source>
</evidence>
<comment type="cofactor">
    <cofactor evidence="4">
        <name>FAD</name>
        <dbReference type="ChEBI" id="CHEBI:57692"/>
    </cofactor>
</comment>
<evidence type="ECO:0000313" key="8">
    <source>
        <dbReference type="EMBL" id="RYN16000.1"/>
    </source>
</evidence>
<dbReference type="EMBL" id="PDXF01000125">
    <property type="protein sequence ID" value="RYN87209.1"/>
    <property type="molecule type" value="Genomic_DNA"/>
</dbReference>
<feature type="chain" id="PRO_5044314521" evidence="6">
    <location>
        <begin position="22"/>
        <end position="615"/>
    </location>
</feature>
<name>A0AB37W324_9PLEO</name>
<evidence type="ECO:0000256" key="4">
    <source>
        <dbReference type="PIRSR" id="PIRSR000137-2"/>
    </source>
</evidence>
<dbReference type="AlphaFoldDB" id="A0AB37W324"/>
<evidence type="ECO:0000313" key="9">
    <source>
        <dbReference type="EMBL" id="RYN87209.1"/>
    </source>
</evidence>
<dbReference type="SUPFAM" id="SSF54373">
    <property type="entry name" value="FAD-linked reductases, C-terminal domain"/>
    <property type="match status" value="1"/>
</dbReference>
<feature type="domain" description="Glucose-methanol-choline oxidoreductase N-terminal" evidence="7">
    <location>
        <begin position="123"/>
        <end position="146"/>
    </location>
</feature>
<keyword evidence="5" id="KW-0285">Flavoprotein</keyword>
<accession>A0AB37W324</accession>
<organism evidence="8 10">
    <name type="scientific">Alternaria tenuissima</name>
    <dbReference type="NCBI Taxonomy" id="119927"/>
    <lineage>
        <taxon>Eukaryota</taxon>
        <taxon>Fungi</taxon>
        <taxon>Dikarya</taxon>
        <taxon>Ascomycota</taxon>
        <taxon>Pezizomycotina</taxon>
        <taxon>Dothideomycetes</taxon>
        <taxon>Pleosporomycetidae</taxon>
        <taxon>Pleosporales</taxon>
        <taxon>Pleosporineae</taxon>
        <taxon>Pleosporaceae</taxon>
        <taxon>Alternaria</taxon>
        <taxon>Alternaria sect. Alternaria</taxon>
        <taxon>Alternaria alternata complex</taxon>
    </lineage>
</organism>
<dbReference type="GO" id="GO:0044550">
    <property type="term" value="P:secondary metabolite biosynthetic process"/>
    <property type="evidence" value="ECO:0007669"/>
    <property type="project" value="TreeGrafter"/>
</dbReference>
<dbReference type="PANTHER" id="PTHR11552">
    <property type="entry name" value="GLUCOSE-METHANOL-CHOLINE GMC OXIDOREDUCTASE"/>
    <property type="match status" value="1"/>
</dbReference>
<dbReference type="Proteomes" id="UP000292340">
    <property type="component" value="Unassembled WGS sequence"/>
</dbReference>
<comment type="caution">
    <text evidence="8">The sequence shown here is derived from an EMBL/GenBank/DDBJ whole genome shotgun (WGS) entry which is preliminary data.</text>
</comment>